<gene>
    <name evidence="6" type="ORF">OESDEN_05995</name>
</gene>
<dbReference type="GO" id="GO:0004674">
    <property type="term" value="F:protein serine/threonine kinase activity"/>
    <property type="evidence" value="ECO:0007669"/>
    <property type="project" value="TreeGrafter"/>
</dbReference>
<dbReference type="Proteomes" id="UP000053660">
    <property type="component" value="Unassembled WGS sequence"/>
</dbReference>
<evidence type="ECO:0000259" key="5">
    <source>
        <dbReference type="PROSITE" id="PS50011"/>
    </source>
</evidence>
<dbReference type="PROSITE" id="PS50011">
    <property type="entry name" value="PROTEIN_KINASE_DOM"/>
    <property type="match status" value="1"/>
</dbReference>
<dbReference type="EMBL" id="KN550473">
    <property type="protein sequence ID" value="KHJ94083.1"/>
    <property type="molecule type" value="Genomic_DNA"/>
</dbReference>
<dbReference type="InterPro" id="IPR008271">
    <property type="entry name" value="Ser/Thr_kinase_AS"/>
</dbReference>
<dbReference type="InterPro" id="IPR000719">
    <property type="entry name" value="Prot_kinase_dom"/>
</dbReference>
<keyword evidence="4" id="KW-0067">ATP-binding</keyword>
<dbReference type="PROSITE" id="PS00108">
    <property type="entry name" value="PROTEIN_KINASE_ST"/>
    <property type="match status" value="1"/>
</dbReference>
<dbReference type="Gene3D" id="1.10.510.10">
    <property type="entry name" value="Transferase(Phosphotransferase) domain 1"/>
    <property type="match status" value="1"/>
</dbReference>
<dbReference type="Pfam" id="PF07714">
    <property type="entry name" value="PK_Tyr_Ser-Thr"/>
    <property type="match status" value="1"/>
</dbReference>
<keyword evidence="1" id="KW-0808">Transferase</keyword>
<dbReference type="SUPFAM" id="SSF56112">
    <property type="entry name" value="Protein kinase-like (PK-like)"/>
    <property type="match status" value="1"/>
</dbReference>
<protein>
    <recommendedName>
        <fullName evidence="5">Protein kinase domain-containing protein</fullName>
    </recommendedName>
</protein>
<reference evidence="6 7" key="1">
    <citation type="submission" date="2014-03" db="EMBL/GenBank/DDBJ databases">
        <title>Draft genome of the hookworm Oesophagostomum dentatum.</title>
        <authorList>
            <person name="Mitreva M."/>
        </authorList>
    </citation>
    <scope>NUCLEOTIDE SEQUENCE [LARGE SCALE GENOMIC DNA]</scope>
    <source>
        <strain evidence="6 7">OD-Hann</strain>
    </source>
</reference>
<evidence type="ECO:0000313" key="7">
    <source>
        <dbReference type="Proteomes" id="UP000053660"/>
    </source>
</evidence>
<evidence type="ECO:0000256" key="1">
    <source>
        <dbReference type="ARBA" id="ARBA00022679"/>
    </source>
</evidence>
<dbReference type="InterPro" id="IPR051681">
    <property type="entry name" value="Ser/Thr_Kinases-Pseudokinases"/>
</dbReference>
<evidence type="ECO:0000313" key="6">
    <source>
        <dbReference type="EMBL" id="KHJ94083.1"/>
    </source>
</evidence>
<dbReference type="InterPro" id="IPR001245">
    <property type="entry name" value="Ser-Thr/Tyr_kinase_cat_dom"/>
</dbReference>
<organism evidence="6 7">
    <name type="scientific">Oesophagostomum dentatum</name>
    <name type="common">Nodular worm</name>
    <dbReference type="NCBI Taxonomy" id="61180"/>
    <lineage>
        <taxon>Eukaryota</taxon>
        <taxon>Metazoa</taxon>
        <taxon>Ecdysozoa</taxon>
        <taxon>Nematoda</taxon>
        <taxon>Chromadorea</taxon>
        <taxon>Rhabditida</taxon>
        <taxon>Rhabditina</taxon>
        <taxon>Rhabditomorpha</taxon>
        <taxon>Strongyloidea</taxon>
        <taxon>Strongylidae</taxon>
        <taxon>Oesophagostomum</taxon>
    </lineage>
</organism>
<dbReference type="GO" id="GO:0005524">
    <property type="term" value="F:ATP binding"/>
    <property type="evidence" value="ECO:0007669"/>
    <property type="project" value="UniProtKB-KW"/>
</dbReference>
<dbReference type="SMART" id="SM00220">
    <property type="entry name" value="S_TKc"/>
    <property type="match status" value="1"/>
</dbReference>
<keyword evidence="2" id="KW-0547">Nucleotide-binding</keyword>
<keyword evidence="7" id="KW-1185">Reference proteome</keyword>
<dbReference type="GO" id="GO:0005737">
    <property type="term" value="C:cytoplasm"/>
    <property type="evidence" value="ECO:0007669"/>
    <property type="project" value="TreeGrafter"/>
</dbReference>
<accession>A0A0B1T946</accession>
<keyword evidence="3" id="KW-0418">Kinase</keyword>
<dbReference type="InterPro" id="IPR011009">
    <property type="entry name" value="Kinase-like_dom_sf"/>
</dbReference>
<evidence type="ECO:0000256" key="4">
    <source>
        <dbReference type="ARBA" id="ARBA00022840"/>
    </source>
</evidence>
<proteinExistence type="predicted"/>
<dbReference type="AlphaFoldDB" id="A0A0B1T946"/>
<dbReference type="GO" id="GO:0006950">
    <property type="term" value="P:response to stress"/>
    <property type="evidence" value="ECO:0007669"/>
    <property type="project" value="UniProtKB-ARBA"/>
</dbReference>
<dbReference type="OrthoDB" id="339325at2759"/>
<dbReference type="PANTHER" id="PTHR44329">
    <property type="entry name" value="SERINE/THREONINE-PROTEIN KINASE TNNI3K-RELATED"/>
    <property type="match status" value="1"/>
</dbReference>
<name>A0A0B1T946_OESDE</name>
<sequence length="171" mass="19105">MGRAGNCTQPSSRRPAYECLTLQIAQGLHYLHFETTDTIIHRDLKSKNIVLDGNLVCKICDFGTSKDLTHSCTAPTWGGTAAWMSPEIIKQNEMLTTAADVWSYGVVLWEMLSKEVPYKEFSEYRIYSLISEKGVTLVIPETCPQKLKTQAYGEMLEDPPKGSPEHEGDSS</sequence>
<dbReference type="PANTHER" id="PTHR44329:SF288">
    <property type="entry name" value="MITOGEN-ACTIVATED PROTEIN KINASE KINASE KINASE 20"/>
    <property type="match status" value="1"/>
</dbReference>
<evidence type="ECO:0000256" key="2">
    <source>
        <dbReference type="ARBA" id="ARBA00022741"/>
    </source>
</evidence>
<feature type="domain" description="Protein kinase" evidence="5">
    <location>
        <begin position="1"/>
        <end position="171"/>
    </location>
</feature>
<evidence type="ECO:0000256" key="3">
    <source>
        <dbReference type="ARBA" id="ARBA00022777"/>
    </source>
</evidence>